<name>A0A7V8LJE9_9MYCO</name>
<organism evidence="1 3">
    <name type="scientific">Mycobacteroides immunogenum</name>
    <dbReference type="NCBI Taxonomy" id="83262"/>
    <lineage>
        <taxon>Bacteria</taxon>
        <taxon>Bacillati</taxon>
        <taxon>Actinomycetota</taxon>
        <taxon>Actinomycetes</taxon>
        <taxon>Mycobacteriales</taxon>
        <taxon>Mycobacteriaceae</taxon>
        <taxon>Mycobacteroides</taxon>
    </lineage>
</organism>
<dbReference type="KEGG" id="miz:BAB75_06410"/>
<accession>A0A7V8LJE9</accession>
<reference evidence="3 4" key="1">
    <citation type="submission" date="2015-09" db="EMBL/GenBank/DDBJ databases">
        <title>Genome Sequences of Mycobacterium immunogenum Isolates, Recuperated from a Chloraminated Drinking Water Distribution System Simulator Subjected to Episodes of Nitrification.</title>
        <authorList>
            <person name="Gomez-Alvarez V."/>
            <person name="Revetta R.P."/>
        </authorList>
    </citation>
    <scope>NUCLEOTIDE SEQUENCE [LARGE SCALE GENOMIC DNA]</scope>
    <source>
        <strain evidence="1 3">H008</strain>
        <strain evidence="2 4">H076</strain>
    </source>
</reference>
<proteinExistence type="predicted"/>
<sequence length="90" mass="9035">MPAGSTFSVAGTHKNVAITCDGCSVNVSGVSNTVEIAGNCDSLTVSGVENSVTVETAEKIGISGFNNKVVYRSGQPEVNKSGDGNAVNQG</sequence>
<dbReference type="EMBL" id="LJFS01000077">
    <property type="protein sequence ID" value="KPG20627.1"/>
    <property type="molecule type" value="Genomic_DNA"/>
</dbReference>
<protein>
    <recommendedName>
        <fullName evidence="5">DUF3060 domain-containing protein</fullName>
    </recommendedName>
</protein>
<dbReference type="Proteomes" id="UP000037962">
    <property type="component" value="Unassembled WGS sequence"/>
</dbReference>
<dbReference type="Pfam" id="PF11259">
    <property type="entry name" value="DUF3060"/>
    <property type="match status" value="1"/>
</dbReference>
<comment type="caution">
    <text evidence="1">The sequence shown here is derived from an EMBL/GenBank/DDBJ whole genome shotgun (WGS) entry which is preliminary data.</text>
</comment>
<dbReference type="Proteomes" id="UP000037843">
    <property type="component" value="Unassembled WGS sequence"/>
</dbReference>
<evidence type="ECO:0000313" key="3">
    <source>
        <dbReference type="Proteomes" id="UP000037843"/>
    </source>
</evidence>
<evidence type="ECO:0000313" key="1">
    <source>
        <dbReference type="EMBL" id="KPG02392.1"/>
    </source>
</evidence>
<evidence type="ECO:0000313" key="4">
    <source>
        <dbReference type="Proteomes" id="UP000037962"/>
    </source>
</evidence>
<dbReference type="AlphaFoldDB" id="A0A7V8LJE9"/>
<evidence type="ECO:0008006" key="5">
    <source>
        <dbReference type="Google" id="ProtNLM"/>
    </source>
</evidence>
<dbReference type="InterPro" id="IPR021417">
    <property type="entry name" value="DUF3060"/>
</dbReference>
<dbReference type="EMBL" id="LJFO01000031">
    <property type="protein sequence ID" value="KPG02392.1"/>
    <property type="molecule type" value="Genomic_DNA"/>
</dbReference>
<gene>
    <name evidence="1" type="ORF">AN908_28015</name>
    <name evidence="2" type="ORF">AN912_29885</name>
</gene>
<keyword evidence="4" id="KW-1185">Reference proteome</keyword>
<evidence type="ECO:0000313" key="2">
    <source>
        <dbReference type="EMBL" id="KPG20627.1"/>
    </source>
</evidence>